<keyword evidence="2" id="KW-0238">DNA-binding</keyword>
<evidence type="ECO:0000259" key="6">
    <source>
        <dbReference type="PROSITE" id="PS50110"/>
    </source>
</evidence>
<dbReference type="InterPro" id="IPR020449">
    <property type="entry name" value="Tscrpt_reg_AraC-type_HTH"/>
</dbReference>
<sequence>MIRVLIAEDEQIEREFIARIVRSAQPEAQLLQADNGEAALRLYQEQRPEIVFLDINMPVYNGLEVLQRIRAMALFPSKVFILTAYDYFSYAQEAIHLGVEEFLLKPAEPEKIAASLSSAVEKLKHEHNHRQQTSRLMERYHHLRPLMEHDCVSMILSGAQEQELLDQLGMLNIHFVSGCCFLLDGVSETAIETIRKAVEDIGFSTLTCQMERAHIFFVLAGFLMEKEDVRSIERLLLNQEGAEVRAGTIERELSSLHQSYFHAMNAAHSQEDPDDDSCFAQIWIQKIYEAGASEEDELLRQTVHDFVLALLYRKHGSPQEVYALYKHAAEGLCEKINAEEHESFMQAQEIAIGLGAHMPAKEAELRMTLSLMRSLKLWRLMRYQKLDYLTRKAVEYIKANYQRQISLHDVAESLQVSDSHLSRQLSKNDRGFSDLLNEYRIQQAKRKIREGEMMKHVADQCGFRSQSYFNQTFRKFVGMSPKEYRDLFIK</sequence>
<dbReference type="InterPro" id="IPR011006">
    <property type="entry name" value="CheY-like_superfamily"/>
</dbReference>
<dbReference type="GO" id="GO:0043565">
    <property type="term" value="F:sequence-specific DNA binding"/>
    <property type="evidence" value="ECO:0007669"/>
    <property type="project" value="InterPro"/>
</dbReference>
<dbReference type="EMBL" id="DWWM01000027">
    <property type="protein sequence ID" value="HJC36366.1"/>
    <property type="molecule type" value="Genomic_DNA"/>
</dbReference>
<comment type="caution">
    <text evidence="7">The sequence shown here is derived from an EMBL/GenBank/DDBJ whole genome shotgun (WGS) entry which is preliminary data.</text>
</comment>
<evidence type="ECO:0000313" key="8">
    <source>
        <dbReference type="Proteomes" id="UP000823896"/>
    </source>
</evidence>
<dbReference type="Gene3D" id="3.40.50.2300">
    <property type="match status" value="1"/>
</dbReference>
<evidence type="ECO:0000259" key="5">
    <source>
        <dbReference type="PROSITE" id="PS01124"/>
    </source>
</evidence>
<dbReference type="SUPFAM" id="SSF52172">
    <property type="entry name" value="CheY-like"/>
    <property type="match status" value="1"/>
</dbReference>
<dbReference type="SMART" id="SM00448">
    <property type="entry name" value="REC"/>
    <property type="match status" value="1"/>
</dbReference>
<dbReference type="GO" id="GO:0003700">
    <property type="term" value="F:DNA-binding transcription factor activity"/>
    <property type="evidence" value="ECO:0007669"/>
    <property type="project" value="InterPro"/>
</dbReference>
<dbReference type="SMART" id="SM00342">
    <property type="entry name" value="HTH_ARAC"/>
    <property type="match status" value="1"/>
</dbReference>
<reference evidence="7" key="1">
    <citation type="journal article" date="2021" name="PeerJ">
        <title>Extensive microbial diversity within the chicken gut microbiome revealed by metagenomics and culture.</title>
        <authorList>
            <person name="Gilroy R."/>
            <person name="Ravi A."/>
            <person name="Getino M."/>
            <person name="Pursley I."/>
            <person name="Horton D.L."/>
            <person name="Alikhan N.F."/>
            <person name="Baker D."/>
            <person name="Gharbi K."/>
            <person name="Hall N."/>
            <person name="Watson M."/>
            <person name="Adriaenssens E.M."/>
            <person name="Foster-Nyarko E."/>
            <person name="Jarju S."/>
            <person name="Secka A."/>
            <person name="Antonio M."/>
            <person name="Oren A."/>
            <person name="Chaudhuri R.R."/>
            <person name="La Ragione R."/>
            <person name="Hildebrand F."/>
            <person name="Pallen M.J."/>
        </authorList>
    </citation>
    <scope>NUCLEOTIDE SEQUENCE</scope>
    <source>
        <strain evidence="7">CHK187-11901</strain>
    </source>
</reference>
<dbReference type="CDD" id="cd17536">
    <property type="entry name" value="REC_YesN-like"/>
    <property type="match status" value="1"/>
</dbReference>
<reference evidence="7" key="2">
    <citation type="submission" date="2021-04" db="EMBL/GenBank/DDBJ databases">
        <authorList>
            <person name="Gilroy R."/>
        </authorList>
    </citation>
    <scope>NUCLEOTIDE SEQUENCE</scope>
    <source>
        <strain evidence="7">CHK187-11901</strain>
    </source>
</reference>
<evidence type="ECO:0000256" key="3">
    <source>
        <dbReference type="ARBA" id="ARBA00023163"/>
    </source>
</evidence>
<keyword evidence="3" id="KW-0804">Transcription</keyword>
<dbReference type="PRINTS" id="PR00032">
    <property type="entry name" value="HTHARAC"/>
</dbReference>
<dbReference type="InterPro" id="IPR018060">
    <property type="entry name" value="HTH_AraC"/>
</dbReference>
<dbReference type="AlphaFoldDB" id="A0A9D2NPT1"/>
<name>A0A9D2NPT1_9FIRM</name>
<accession>A0A9D2NPT1</accession>
<feature type="domain" description="HTH araC/xylS-type" evidence="5">
    <location>
        <begin position="391"/>
        <end position="487"/>
    </location>
</feature>
<evidence type="ECO:0000256" key="4">
    <source>
        <dbReference type="PROSITE-ProRule" id="PRU00169"/>
    </source>
</evidence>
<keyword evidence="1" id="KW-0805">Transcription regulation</keyword>
<dbReference type="InterPro" id="IPR009057">
    <property type="entry name" value="Homeodomain-like_sf"/>
</dbReference>
<dbReference type="GO" id="GO:0000160">
    <property type="term" value="P:phosphorelay signal transduction system"/>
    <property type="evidence" value="ECO:0007669"/>
    <property type="project" value="InterPro"/>
</dbReference>
<feature type="domain" description="Response regulatory" evidence="6">
    <location>
        <begin position="3"/>
        <end position="120"/>
    </location>
</feature>
<dbReference type="PROSITE" id="PS01124">
    <property type="entry name" value="HTH_ARAC_FAMILY_2"/>
    <property type="match status" value="1"/>
</dbReference>
<dbReference type="Gene3D" id="1.10.10.60">
    <property type="entry name" value="Homeodomain-like"/>
    <property type="match status" value="2"/>
</dbReference>
<dbReference type="Pfam" id="PF12833">
    <property type="entry name" value="HTH_18"/>
    <property type="match status" value="1"/>
</dbReference>
<evidence type="ECO:0000256" key="2">
    <source>
        <dbReference type="ARBA" id="ARBA00023125"/>
    </source>
</evidence>
<protein>
    <submittedName>
        <fullName evidence="7">Response regulator</fullName>
    </submittedName>
</protein>
<proteinExistence type="predicted"/>
<evidence type="ECO:0000256" key="1">
    <source>
        <dbReference type="ARBA" id="ARBA00023015"/>
    </source>
</evidence>
<dbReference type="Pfam" id="PF00072">
    <property type="entry name" value="Response_reg"/>
    <property type="match status" value="1"/>
</dbReference>
<dbReference type="PANTHER" id="PTHR43280:SF29">
    <property type="entry name" value="ARAC-FAMILY TRANSCRIPTIONAL REGULATOR"/>
    <property type="match status" value="1"/>
</dbReference>
<dbReference type="InterPro" id="IPR001789">
    <property type="entry name" value="Sig_transdc_resp-reg_receiver"/>
</dbReference>
<dbReference type="PANTHER" id="PTHR43280">
    <property type="entry name" value="ARAC-FAMILY TRANSCRIPTIONAL REGULATOR"/>
    <property type="match status" value="1"/>
</dbReference>
<evidence type="ECO:0000313" key="7">
    <source>
        <dbReference type="EMBL" id="HJC36366.1"/>
    </source>
</evidence>
<dbReference type="PROSITE" id="PS50110">
    <property type="entry name" value="RESPONSE_REGULATORY"/>
    <property type="match status" value="1"/>
</dbReference>
<dbReference type="SUPFAM" id="SSF46689">
    <property type="entry name" value="Homeodomain-like"/>
    <property type="match status" value="1"/>
</dbReference>
<feature type="modified residue" description="4-aspartylphosphate" evidence="4">
    <location>
        <position position="54"/>
    </location>
</feature>
<dbReference type="Proteomes" id="UP000823896">
    <property type="component" value="Unassembled WGS sequence"/>
</dbReference>
<gene>
    <name evidence="7" type="ORF">H9702_04465</name>
</gene>
<keyword evidence="4" id="KW-0597">Phosphoprotein</keyword>
<organism evidence="7 8">
    <name type="scientific">Candidatus Merdibacter merdavium</name>
    <dbReference type="NCBI Taxonomy" id="2838692"/>
    <lineage>
        <taxon>Bacteria</taxon>
        <taxon>Bacillati</taxon>
        <taxon>Bacillota</taxon>
        <taxon>Erysipelotrichia</taxon>
        <taxon>Erysipelotrichales</taxon>
        <taxon>Erysipelotrichaceae</taxon>
        <taxon>Merdibacter</taxon>
    </lineage>
</organism>